<comment type="similarity">
    <text evidence="1">Belongs to the HesA/MoeB/ThiF family.</text>
</comment>
<dbReference type="FunFam" id="3.40.50.720:FF:000080">
    <property type="entry name" value="Thiazole biosynthesis adenylyltransferase ThiF"/>
    <property type="match status" value="1"/>
</dbReference>
<evidence type="ECO:0000259" key="2">
    <source>
        <dbReference type="Pfam" id="PF00899"/>
    </source>
</evidence>
<dbReference type="AlphaFoldDB" id="A0A6G7CLV1"/>
<dbReference type="RefSeq" id="WP_165312654.1">
    <property type="nucleotide sequence ID" value="NZ_CP049331.1"/>
</dbReference>
<keyword evidence="4" id="KW-1185">Reference proteome</keyword>
<dbReference type="Gene3D" id="3.40.50.720">
    <property type="entry name" value="NAD(P)-binding Rossmann-like Domain"/>
    <property type="match status" value="1"/>
</dbReference>
<dbReference type="GO" id="GO:0005829">
    <property type="term" value="C:cytosol"/>
    <property type="evidence" value="ECO:0007669"/>
    <property type="project" value="TreeGrafter"/>
</dbReference>
<dbReference type="KEGG" id="vzi:G5S32_14685"/>
<dbReference type="GO" id="GO:0008146">
    <property type="term" value="F:sulfotransferase activity"/>
    <property type="evidence" value="ECO:0007669"/>
    <property type="project" value="TreeGrafter"/>
</dbReference>
<proteinExistence type="inferred from homology"/>
<protein>
    <submittedName>
        <fullName evidence="3">HesA/MoeB/ThiF family protein</fullName>
    </submittedName>
</protein>
<dbReference type="PANTHER" id="PTHR10953">
    <property type="entry name" value="UBIQUITIN-ACTIVATING ENZYME E1"/>
    <property type="match status" value="1"/>
</dbReference>
<name>A0A6G7CLV1_9VIBR</name>
<evidence type="ECO:0000313" key="3">
    <source>
        <dbReference type="EMBL" id="QIH43111.1"/>
    </source>
</evidence>
<dbReference type="PANTHER" id="PTHR10953:SF240">
    <property type="entry name" value="SULFUR CARRIER PROTEIN THIS ADENYLYLTRANSFERASE"/>
    <property type="match status" value="1"/>
</dbReference>
<dbReference type="Pfam" id="PF00899">
    <property type="entry name" value="ThiF"/>
    <property type="match status" value="1"/>
</dbReference>
<dbReference type="GO" id="GO:0004792">
    <property type="term" value="F:thiosulfate-cyanide sulfurtransferase activity"/>
    <property type="evidence" value="ECO:0007669"/>
    <property type="project" value="TreeGrafter"/>
</dbReference>
<evidence type="ECO:0000256" key="1">
    <source>
        <dbReference type="ARBA" id="ARBA00009919"/>
    </source>
</evidence>
<gene>
    <name evidence="3" type="ORF">G5S32_14685</name>
</gene>
<dbReference type="SUPFAM" id="SSF69572">
    <property type="entry name" value="Activating enzymes of the ubiquitin-like proteins"/>
    <property type="match status" value="1"/>
</dbReference>
<dbReference type="InterPro" id="IPR000594">
    <property type="entry name" value="ThiF_NAD_FAD-bd"/>
</dbReference>
<dbReference type="InterPro" id="IPR035985">
    <property type="entry name" value="Ubiquitin-activating_enz"/>
</dbReference>
<organism evidence="3 4">
    <name type="scientific">Vibrio ziniensis</name>
    <dbReference type="NCBI Taxonomy" id="2711221"/>
    <lineage>
        <taxon>Bacteria</taxon>
        <taxon>Pseudomonadati</taxon>
        <taxon>Pseudomonadota</taxon>
        <taxon>Gammaproteobacteria</taxon>
        <taxon>Vibrionales</taxon>
        <taxon>Vibrionaceae</taxon>
        <taxon>Vibrio</taxon>
    </lineage>
</organism>
<dbReference type="Proteomes" id="UP000503003">
    <property type="component" value="Chromosome 1"/>
</dbReference>
<reference evidence="3 4" key="1">
    <citation type="submission" date="2020-02" db="EMBL/GenBank/DDBJ databases">
        <title>A complete genome of a marine bacterium Vibrio sp. ZWAL4003 isolated from the mangrove sediment with the ability to degrade polysaccharides.</title>
        <authorList>
            <person name="Wu J."/>
            <person name="Qu W."/>
            <person name="Zeng R."/>
        </authorList>
    </citation>
    <scope>NUCLEOTIDE SEQUENCE [LARGE SCALE GENOMIC DNA]</scope>
    <source>
        <strain evidence="3 4">ZWAL4003</strain>
    </source>
</reference>
<accession>A0A6G7CLV1</accession>
<evidence type="ECO:0000313" key="4">
    <source>
        <dbReference type="Proteomes" id="UP000503003"/>
    </source>
</evidence>
<dbReference type="GO" id="GO:0008641">
    <property type="term" value="F:ubiquitin-like modifier activating enzyme activity"/>
    <property type="evidence" value="ECO:0007669"/>
    <property type="project" value="InterPro"/>
</dbReference>
<sequence>MLSDNAFIRYQRQICLPEVGEEGQKRLCDSSVLIIGCGGLGNAAALYLAGAGIGKLVICDDDDVDISNLSRQIAFRTEHISTSKVDSLSKQLKSLNPDCHIRTVARRVDSSVLPLEVEMADLVLDCSDNLETRHLINRVCFESKVPLISGAAIGWDGQVIVFDFTQASTSVCYACLVPIDSHNKLSKCSELGVIGPVVGVIGNLQALLAIQYLIGLKELKTHRLHKFDGKSMIWQTWNLVRDPDCPVCGEQPEEKGCAYSNSEVESC</sequence>
<dbReference type="InterPro" id="IPR045886">
    <property type="entry name" value="ThiF/MoeB/HesA"/>
</dbReference>
<feature type="domain" description="THIF-type NAD/FAD binding fold" evidence="2">
    <location>
        <begin position="10"/>
        <end position="247"/>
    </location>
</feature>
<dbReference type="GO" id="GO:0016779">
    <property type="term" value="F:nucleotidyltransferase activity"/>
    <property type="evidence" value="ECO:0007669"/>
    <property type="project" value="TreeGrafter"/>
</dbReference>
<dbReference type="EMBL" id="CP049331">
    <property type="protein sequence ID" value="QIH43111.1"/>
    <property type="molecule type" value="Genomic_DNA"/>
</dbReference>
<dbReference type="CDD" id="cd00757">
    <property type="entry name" value="ThiF_MoeB_HesA_family"/>
    <property type="match status" value="1"/>
</dbReference>